<feature type="compositionally biased region" description="Polar residues" evidence="15">
    <location>
        <begin position="74"/>
        <end position="90"/>
    </location>
</feature>
<reference evidence="19 20" key="1">
    <citation type="submission" date="2016-10" db="EMBL/GenBank/DDBJ databases">
        <title>Genome sequence of a sulfur-reducing bacterium Desulfurobacterium indicum K6013.</title>
        <authorList>
            <person name="Cao J."/>
            <person name="Shao Z."/>
            <person name="Alain K."/>
            <person name="Jebbar M."/>
        </authorList>
    </citation>
    <scope>NUCLEOTIDE SEQUENCE [LARGE SCALE GENOMIC DNA]</scope>
    <source>
        <strain evidence="19 20">K6013</strain>
    </source>
</reference>
<dbReference type="RefSeq" id="WP_076712784.1">
    <property type="nucleotide sequence ID" value="NZ_MOEN01000010.1"/>
</dbReference>
<evidence type="ECO:0000256" key="9">
    <source>
        <dbReference type="ARBA" id="ARBA00023065"/>
    </source>
</evidence>
<evidence type="ECO:0000256" key="1">
    <source>
        <dbReference type="ARBA" id="ARBA00004571"/>
    </source>
</evidence>
<evidence type="ECO:0000256" key="4">
    <source>
        <dbReference type="ARBA" id="ARBA00022452"/>
    </source>
</evidence>
<dbReference type="EMBL" id="MOEN01000010">
    <property type="protein sequence ID" value="OMH40706.1"/>
    <property type="molecule type" value="Genomic_DNA"/>
</dbReference>
<evidence type="ECO:0000256" key="13">
    <source>
        <dbReference type="ARBA" id="ARBA00023237"/>
    </source>
</evidence>
<organism evidence="19 20">
    <name type="scientific">Desulfurobacterium indicum</name>
    <dbReference type="NCBI Taxonomy" id="1914305"/>
    <lineage>
        <taxon>Bacteria</taxon>
        <taxon>Pseudomonadati</taxon>
        <taxon>Aquificota</taxon>
        <taxon>Aquificia</taxon>
        <taxon>Desulfurobacteriales</taxon>
        <taxon>Desulfurobacteriaceae</taxon>
        <taxon>Desulfurobacterium</taxon>
    </lineage>
</organism>
<evidence type="ECO:0000256" key="3">
    <source>
        <dbReference type="ARBA" id="ARBA00022448"/>
    </source>
</evidence>
<feature type="domain" description="Soluble ligand binding" evidence="17">
    <location>
        <begin position="320"/>
        <end position="361"/>
    </location>
</feature>
<dbReference type="Pfam" id="PF10531">
    <property type="entry name" value="SLBB"/>
    <property type="match status" value="4"/>
</dbReference>
<gene>
    <name evidence="19" type="ORF">BLW93_03785</name>
</gene>
<feature type="domain" description="SLBB" evidence="18">
    <location>
        <begin position="234"/>
        <end position="312"/>
    </location>
</feature>
<evidence type="ECO:0000259" key="18">
    <source>
        <dbReference type="Pfam" id="PF22461"/>
    </source>
</evidence>
<evidence type="ECO:0000256" key="7">
    <source>
        <dbReference type="ARBA" id="ARBA00022729"/>
    </source>
</evidence>
<evidence type="ECO:0008006" key="21">
    <source>
        <dbReference type="Google" id="ProtNLM"/>
    </source>
</evidence>
<name>A0A1R1MLQ7_9BACT</name>
<comment type="similarity">
    <text evidence="2">Belongs to the BexD/CtrA/VexA family.</text>
</comment>
<evidence type="ECO:0000256" key="11">
    <source>
        <dbReference type="ARBA" id="ARBA00023136"/>
    </source>
</evidence>
<keyword evidence="10" id="KW-0626">Porin</keyword>
<dbReference type="GO" id="GO:0046930">
    <property type="term" value="C:pore complex"/>
    <property type="evidence" value="ECO:0007669"/>
    <property type="project" value="UniProtKB-KW"/>
</dbReference>
<keyword evidence="7" id="KW-0732">Signal</keyword>
<evidence type="ECO:0000256" key="14">
    <source>
        <dbReference type="ARBA" id="ARBA00023288"/>
    </source>
</evidence>
<dbReference type="PANTHER" id="PTHR33619:SF3">
    <property type="entry name" value="POLYSACCHARIDE EXPORT PROTEIN GFCE-RELATED"/>
    <property type="match status" value="1"/>
</dbReference>
<evidence type="ECO:0000256" key="15">
    <source>
        <dbReference type="SAM" id="MobiDB-lite"/>
    </source>
</evidence>
<evidence type="ECO:0000259" key="16">
    <source>
        <dbReference type="Pfam" id="PF02563"/>
    </source>
</evidence>
<dbReference type="OrthoDB" id="8291at2"/>
<keyword evidence="13" id="KW-0998">Cell outer membrane</keyword>
<keyword evidence="5" id="KW-0762">Sugar transport</keyword>
<dbReference type="STRING" id="1914305.BLW93_03785"/>
<evidence type="ECO:0000256" key="12">
    <source>
        <dbReference type="ARBA" id="ARBA00023139"/>
    </source>
</evidence>
<dbReference type="InterPro" id="IPR003715">
    <property type="entry name" value="Poly_export_N"/>
</dbReference>
<dbReference type="GO" id="GO:0015159">
    <property type="term" value="F:polysaccharide transmembrane transporter activity"/>
    <property type="evidence" value="ECO:0007669"/>
    <property type="project" value="InterPro"/>
</dbReference>
<dbReference type="AlphaFoldDB" id="A0A1R1MLQ7"/>
<evidence type="ECO:0000256" key="6">
    <source>
        <dbReference type="ARBA" id="ARBA00022692"/>
    </source>
</evidence>
<feature type="domain" description="Soluble ligand binding" evidence="17">
    <location>
        <begin position="701"/>
        <end position="745"/>
    </location>
</feature>
<keyword evidence="14" id="KW-0449">Lipoprotein</keyword>
<evidence type="ECO:0000313" key="19">
    <source>
        <dbReference type="EMBL" id="OMH40706.1"/>
    </source>
</evidence>
<feature type="domain" description="Soluble ligand binding" evidence="17">
    <location>
        <begin position="587"/>
        <end position="611"/>
    </location>
</feature>
<keyword evidence="3" id="KW-0813">Transport</keyword>
<proteinExistence type="inferred from homology"/>
<evidence type="ECO:0000256" key="2">
    <source>
        <dbReference type="ARBA" id="ARBA00009450"/>
    </source>
</evidence>
<dbReference type="Gene3D" id="3.10.560.10">
    <property type="entry name" value="Outer membrane lipoprotein wza domain like"/>
    <property type="match status" value="5"/>
</dbReference>
<keyword evidence="4" id="KW-1134">Transmembrane beta strand</keyword>
<dbReference type="GO" id="GO:0015288">
    <property type="term" value="F:porin activity"/>
    <property type="evidence" value="ECO:0007669"/>
    <property type="project" value="UniProtKB-KW"/>
</dbReference>
<keyword evidence="8" id="KW-0625">Polysaccharide transport</keyword>
<evidence type="ECO:0000259" key="17">
    <source>
        <dbReference type="Pfam" id="PF10531"/>
    </source>
</evidence>
<keyword evidence="11" id="KW-0472">Membrane</keyword>
<dbReference type="PANTHER" id="PTHR33619">
    <property type="entry name" value="POLYSACCHARIDE EXPORT PROTEIN GFCE-RELATED"/>
    <property type="match status" value="1"/>
</dbReference>
<evidence type="ECO:0000256" key="5">
    <source>
        <dbReference type="ARBA" id="ARBA00022597"/>
    </source>
</evidence>
<feature type="domain" description="Polysaccharide export protein N-terminal" evidence="16">
    <location>
        <begin position="153"/>
        <end position="220"/>
    </location>
</feature>
<dbReference type="Pfam" id="PF02563">
    <property type="entry name" value="Poly_export"/>
    <property type="match status" value="1"/>
</dbReference>
<evidence type="ECO:0000313" key="20">
    <source>
        <dbReference type="Proteomes" id="UP000187408"/>
    </source>
</evidence>
<keyword evidence="20" id="KW-1185">Reference proteome</keyword>
<accession>A0A1R1MLQ7</accession>
<keyword evidence="9" id="KW-0406">Ion transport</keyword>
<keyword evidence="12" id="KW-0564">Palmitate</keyword>
<dbReference type="InterPro" id="IPR054765">
    <property type="entry name" value="SLBB_dom"/>
</dbReference>
<keyword evidence="6" id="KW-0812">Transmembrane</keyword>
<feature type="region of interest" description="Disordered" evidence="15">
    <location>
        <begin position="41"/>
        <end position="90"/>
    </location>
</feature>
<dbReference type="InterPro" id="IPR019554">
    <property type="entry name" value="Soluble_ligand-bd"/>
</dbReference>
<feature type="compositionally biased region" description="Polar residues" evidence="15">
    <location>
        <begin position="41"/>
        <end position="55"/>
    </location>
</feature>
<dbReference type="GO" id="GO:0006811">
    <property type="term" value="P:monoatomic ion transport"/>
    <property type="evidence" value="ECO:0007669"/>
    <property type="project" value="UniProtKB-KW"/>
</dbReference>
<evidence type="ECO:0000256" key="8">
    <source>
        <dbReference type="ARBA" id="ARBA00023047"/>
    </source>
</evidence>
<comment type="caution">
    <text evidence="19">The sequence shown here is derived from an EMBL/GenBank/DDBJ whole genome shotgun (WGS) entry which is preliminary data.</text>
</comment>
<dbReference type="GO" id="GO:0009279">
    <property type="term" value="C:cell outer membrane"/>
    <property type="evidence" value="ECO:0007669"/>
    <property type="project" value="UniProtKB-SubCell"/>
</dbReference>
<evidence type="ECO:0000256" key="10">
    <source>
        <dbReference type="ARBA" id="ARBA00023114"/>
    </source>
</evidence>
<dbReference type="Proteomes" id="UP000187408">
    <property type="component" value="Unassembled WGS sequence"/>
</dbReference>
<feature type="domain" description="Soluble ligand binding" evidence="17">
    <location>
        <begin position="848"/>
        <end position="893"/>
    </location>
</feature>
<comment type="subcellular location">
    <subcellularLocation>
        <location evidence="1">Cell outer membrane</location>
        <topology evidence="1">Multi-pass membrane protein</topology>
    </subcellularLocation>
</comment>
<feature type="compositionally biased region" description="Low complexity" evidence="15">
    <location>
        <begin position="56"/>
        <end position="65"/>
    </location>
</feature>
<dbReference type="Pfam" id="PF22461">
    <property type="entry name" value="SLBB_2"/>
    <property type="match status" value="1"/>
</dbReference>
<dbReference type="InterPro" id="IPR049712">
    <property type="entry name" value="Poly_export"/>
</dbReference>
<sequence length="969" mass="107815">MRKYISLLTIITFSVAYIPETIAETISAPLTSGTNTLIQSQQTGTITNSTTSIPGTETGSSLSSETESKTVETAPSTETSPVKTVNPETEISSQIEKKIESLTETAKSAAFTGEISPIEAEFYTRTKTLGIKLKQFGYNFFVGKKLPALSIPVDKTYILGPGDELFLYVIGNPPNIDISQITKLAVDREGKIYIPGFGVFYVWGKTLGEAESLISKALGVNIKLTVGRLRTFPVYVSGEVRNPGAVIVTCANTVIDAITMAGGIKGTGSLRNVVIRRTTPKGIKTIHIDFYKLLLEGKPINIRLKDGDVVFIPPIKKVAGIGGGVRRPAIYELKGKETLKDLIKMAGGVLSSAYKYKVIIQRYKNNEFLEVVEGSLSDKRFMSQPLHGGDLVIIKKVISIPQNAVMVEGYTAYPGLYEYKPGMELSDLLKPDMFLIDTNMKFGLILRQYPPGTPPEYITFIPEEVINGKENIPLMPCDTVYLYKFGTTKNIDFNKVKNAFVVEGEIKYPGVYAYKKGMKLSNILKPDILTLNTNLYYAEIDRRDPKTLDIKEIKEFAPMDILNHKTDIEIKPLDVIKFYPKFLFSPIKVSGAVKNPHFIPYHRGMKLSDALSGIEFTEDIKKLKADIYRELPKNAKSAYALEKAQNIEVQAESGAEAIKSNITSVYLYNLLIKHDTDANITLNPGDRIVIREVAPDEIVEKVSVSGYVKKPGTFKITSKTTLYDVLKAAGGFRENAYPRGIIILRNSVKAMEKERLSKAILQMRQELEKEQAGIMQSDLSQQELAARQSAFESKRKLLELMEKTQVSGRITGIVVPKDLENLKNSPYNILLEDGDQIIVPKKPSSVLVFGEVYNPGAIVYQKGMTVKDYLKLCGGLTKDADSENIFIIKADGTTLSSDKKFSFITWNSEERRFLWGTPEKEILNYKLQPGDAVIVPTKIYVPTMWRPLIKDVIQIIYQSALTVYTVTHI</sequence>
<protein>
    <recommendedName>
        <fullName evidence="21">Polysaccharide export protein</fullName>
    </recommendedName>
</protein>